<dbReference type="AlphaFoldDB" id="A0A8K0NJH9"/>
<feature type="compositionally biased region" description="Polar residues" evidence="1">
    <location>
        <begin position="605"/>
        <end position="626"/>
    </location>
</feature>
<feature type="compositionally biased region" description="Basic and acidic residues" evidence="1">
    <location>
        <begin position="635"/>
        <end position="649"/>
    </location>
</feature>
<dbReference type="InterPro" id="IPR016024">
    <property type="entry name" value="ARM-type_fold"/>
</dbReference>
<name>A0A8K0NJH9_9HYPO</name>
<accession>A0A8K0NJH9</accession>
<evidence type="ECO:0000313" key="2">
    <source>
        <dbReference type="EMBL" id="KAG5926947.1"/>
    </source>
</evidence>
<sequence length="701" mass="75978">MRTNPMTPQEVAVLLQEHGSSRGQTGSEAAGDAEAVRRQRTERLAAVLSSCRDLWSTDSEELDLIAEKLGDGSRDVAWRLPYGDSGILDFFVALLAKDHLRQKLHIHALRLIGNSCADTNENRARLVDQDRFLSITKHVTDENLLPFNVPVIYNVLVDYEPAQILASKSRLSKQLINLLSSPHISKHAPFVPYICKVLALLVAQEDEAAAADPATVRVLLTLAAQPAAKEDVEDFVSLAAVAVAYLASETLQSSLIADNQVSLLIDAFHHAHVGLDTDAIDDDDLVTQVKQLRSSLLSTLADVSGNDSFALTYPLAHDVPQTLLDWVRGNNLFLQSAACLVLGNISRSDDASIALVGSHRVHEPLVKLISDAEATDSQLLHAACSFLKNLAIPIANKPQLKDLLLPQALPRLYTLDTVPQLQFAATSLTRLLLLNCPANVWRICTPLEHKNKTPSSAPSDAGEETGASSIIVLYGRSDAEPIRLEAARCVAAICRALHSSPVSGKAPEVSVVDTESASPSSDEERRRAFYAAHAVQKPLAFLVTQDAWPSLKSEAWFVLALMSRSNDGARLVLSLLADDASAQASLKQTMEGGPRTEDEVKKSNQNDAVEQQQGEQPSPSVPNSIAQGGFAASDSRLEPRQMDKEQKAKVVRGDAENVLILCTELVKRGEDTLTADMLGLLQELVRDGARRAVTDRSLLRG</sequence>
<protein>
    <submittedName>
        <fullName evidence="2">Uncharacterized protein</fullName>
    </submittedName>
</protein>
<dbReference type="OrthoDB" id="26149at2759"/>
<feature type="compositionally biased region" description="Basic and acidic residues" evidence="1">
    <location>
        <begin position="594"/>
        <end position="604"/>
    </location>
</feature>
<dbReference type="InterPro" id="IPR040144">
    <property type="entry name" value="RAP1GDS1"/>
</dbReference>
<evidence type="ECO:0000313" key="3">
    <source>
        <dbReference type="Proteomes" id="UP000811619"/>
    </source>
</evidence>
<dbReference type="GO" id="GO:0005085">
    <property type="term" value="F:guanyl-nucleotide exchange factor activity"/>
    <property type="evidence" value="ECO:0007669"/>
    <property type="project" value="InterPro"/>
</dbReference>
<keyword evidence="3" id="KW-1185">Reference proteome</keyword>
<proteinExistence type="predicted"/>
<dbReference type="InterPro" id="IPR011989">
    <property type="entry name" value="ARM-like"/>
</dbReference>
<dbReference type="PANTHER" id="PTHR10957">
    <property type="entry name" value="RAP1 GTPASE-GDP DISSOCIATION STIMULATOR 1"/>
    <property type="match status" value="1"/>
</dbReference>
<feature type="region of interest" description="Disordered" evidence="1">
    <location>
        <begin position="503"/>
        <end position="524"/>
    </location>
</feature>
<feature type="region of interest" description="Disordered" evidence="1">
    <location>
        <begin position="587"/>
        <end position="649"/>
    </location>
</feature>
<dbReference type="EMBL" id="SRPY01000222">
    <property type="protein sequence ID" value="KAG5926947.1"/>
    <property type="molecule type" value="Genomic_DNA"/>
</dbReference>
<dbReference type="Proteomes" id="UP000811619">
    <property type="component" value="Unassembled WGS sequence"/>
</dbReference>
<comment type="caution">
    <text evidence="2">The sequence shown here is derived from an EMBL/GenBank/DDBJ whole genome shotgun (WGS) entry which is preliminary data.</text>
</comment>
<gene>
    <name evidence="2" type="ORF">E4U42_002766</name>
</gene>
<dbReference type="Gene3D" id="1.25.10.10">
    <property type="entry name" value="Leucine-rich Repeat Variant"/>
    <property type="match status" value="2"/>
</dbReference>
<organism evidence="2 3">
    <name type="scientific">Claviceps africana</name>
    <dbReference type="NCBI Taxonomy" id="83212"/>
    <lineage>
        <taxon>Eukaryota</taxon>
        <taxon>Fungi</taxon>
        <taxon>Dikarya</taxon>
        <taxon>Ascomycota</taxon>
        <taxon>Pezizomycotina</taxon>
        <taxon>Sordariomycetes</taxon>
        <taxon>Hypocreomycetidae</taxon>
        <taxon>Hypocreales</taxon>
        <taxon>Clavicipitaceae</taxon>
        <taxon>Claviceps</taxon>
    </lineage>
</organism>
<evidence type="ECO:0000256" key="1">
    <source>
        <dbReference type="SAM" id="MobiDB-lite"/>
    </source>
</evidence>
<reference evidence="2" key="1">
    <citation type="journal article" date="2020" name="bioRxiv">
        <title>Whole genome comparisons of ergot fungi reveals the divergence and evolution of species within the genus Claviceps are the result of varying mechanisms driving genome evolution and host range expansion.</title>
        <authorList>
            <person name="Wyka S.A."/>
            <person name="Mondo S.J."/>
            <person name="Liu M."/>
            <person name="Dettman J."/>
            <person name="Nalam V."/>
            <person name="Broders K.D."/>
        </authorList>
    </citation>
    <scope>NUCLEOTIDE SEQUENCE</scope>
    <source>
        <strain evidence="2">CCC 489</strain>
    </source>
</reference>
<dbReference type="SUPFAM" id="SSF48371">
    <property type="entry name" value="ARM repeat"/>
    <property type="match status" value="1"/>
</dbReference>